<accession>A0A4S2GXZ9</accession>
<dbReference type="OrthoDB" id="332706at2"/>
<dbReference type="SUPFAM" id="SSF53474">
    <property type="entry name" value="alpha/beta-Hydrolases"/>
    <property type="match status" value="1"/>
</dbReference>
<evidence type="ECO:0000313" key="3">
    <source>
        <dbReference type="Proteomes" id="UP000308054"/>
    </source>
</evidence>
<dbReference type="RefSeq" id="WP_135996534.1">
    <property type="nucleotide sequence ID" value="NZ_CP071057.1"/>
</dbReference>
<feature type="chain" id="PRO_5020497666" evidence="1">
    <location>
        <begin position="31"/>
        <end position="296"/>
    </location>
</feature>
<protein>
    <submittedName>
        <fullName evidence="2">Alpha/beta hydrolase</fullName>
    </submittedName>
</protein>
<evidence type="ECO:0000256" key="1">
    <source>
        <dbReference type="SAM" id="SignalP"/>
    </source>
</evidence>
<keyword evidence="3" id="KW-1185">Reference proteome</keyword>
<dbReference type="AlphaFoldDB" id="A0A4S2GXZ9"/>
<evidence type="ECO:0000313" key="2">
    <source>
        <dbReference type="EMBL" id="TGY87751.1"/>
    </source>
</evidence>
<dbReference type="Gene3D" id="3.40.50.1820">
    <property type="entry name" value="alpha/beta hydrolase"/>
    <property type="match status" value="1"/>
</dbReference>
<proteinExistence type="predicted"/>
<dbReference type="InterPro" id="IPR029058">
    <property type="entry name" value="AB_hydrolase_fold"/>
</dbReference>
<keyword evidence="2" id="KW-0378">Hydrolase</keyword>
<dbReference type="GO" id="GO:0016787">
    <property type="term" value="F:hydrolase activity"/>
    <property type="evidence" value="ECO:0007669"/>
    <property type="project" value="UniProtKB-KW"/>
</dbReference>
<sequence>MRGASALSDMLRFLTISLCAAAFLPASSLAKPPATGRFAFSGWDGPTLEVFYAEPDPARFPDAPVVIVLHGVDRNADAYRDNWAGPAGALGLRIYAPAFSAEAFPGAAMYNLGGAGTEGPYAFTALEPLFDAIAARGGAPEGYHLFGHSAGAQAVHRAVLLEDLPRLRTAYAANAGWYTFPDPGTPWPYGLGGAPVTEEAERAWLAAPLVILLGEEDDDPEHRHLRRTAEADAQGPNRYARGLNFLDAARTRAAAMDAPLAWRLVTVAGVAHDNAGMAEAAAAHINALAVRPPAQP</sequence>
<keyword evidence="1" id="KW-0732">Signal</keyword>
<dbReference type="EMBL" id="SRXW01000004">
    <property type="protein sequence ID" value="TGY87751.1"/>
    <property type="molecule type" value="Genomic_DNA"/>
</dbReference>
<dbReference type="Proteomes" id="UP000308054">
    <property type="component" value="Unassembled WGS sequence"/>
</dbReference>
<reference evidence="2 3" key="1">
    <citation type="journal article" date="2017" name="Int. J. Syst. Evol. Microbiol.">
        <title>Marinicauda algicola sp. nov., isolated from a marine red alga Rhodosorus marinus.</title>
        <authorList>
            <person name="Jeong S.E."/>
            <person name="Jeon S.H."/>
            <person name="Chun B.H."/>
            <person name="Kim D.W."/>
            <person name="Jeon C.O."/>
        </authorList>
    </citation>
    <scope>NUCLEOTIDE SEQUENCE [LARGE SCALE GENOMIC DNA]</scope>
    <source>
        <strain evidence="2 3">JCM 31718</strain>
    </source>
</reference>
<organism evidence="2 3">
    <name type="scientific">Marinicauda algicola</name>
    <dbReference type="NCBI Taxonomy" id="2029849"/>
    <lineage>
        <taxon>Bacteria</taxon>
        <taxon>Pseudomonadati</taxon>
        <taxon>Pseudomonadota</taxon>
        <taxon>Alphaproteobacteria</taxon>
        <taxon>Maricaulales</taxon>
        <taxon>Maricaulaceae</taxon>
        <taxon>Marinicauda</taxon>
    </lineage>
</organism>
<gene>
    <name evidence="2" type="ORF">E5163_12530</name>
</gene>
<comment type="caution">
    <text evidence="2">The sequence shown here is derived from an EMBL/GenBank/DDBJ whole genome shotgun (WGS) entry which is preliminary data.</text>
</comment>
<name>A0A4S2GXZ9_9PROT</name>
<feature type="signal peptide" evidence="1">
    <location>
        <begin position="1"/>
        <end position="30"/>
    </location>
</feature>